<feature type="domain" description="Aminoglycoside phosphotransferase" evidence="1">
    <location>
        <begin position="71"/>
        <end position="242"/>
    </location>
</feature>
<organism evidence="2 3">
    <name type="scientific">Streptomyces albiaxialis</name>
    <dbReference type="NCBI Taxonomy" id="329523"/>
    <lineage>
        <taxon>Bacteria</taxon>
        <taxon>Bacillati</taxon>
        <taxon>Actinomycetota</taxon>
        <taxon>Actinomycetes</taxon>
        <taxon>Kitasatosporales</taxon>
        <taxon>Streptomycetaceae</taxon>
        <taxon>Streptomyces</taxon>
    </lineage>
</organism>
<dbReference type="InterPro" id="IPR002575">
    <property type="entry name" value="Aminoglycoside_PTrfase"/>
</dbReference>
<dbReference type="SUPFAM" id="SSF56112">
    <property type="entry name" value="Protein kinase-like (PK-like)"/>
    <property type="match status" value="1"/>
</dbReference>
<dbReference type="Pfam" id="PF01636">
    <property type="entry name" value="APH"/>
    <property type="match status" value="1"/>
</dbReference>
<proteinExistence type="predicted"/>
<reference evidence="3" key="1">
    <citation type="journal article" date="2019" name="Int. J. Syst. Evol. Microbiol.">
        <title>The Global Catalogue of Microorganisms (GCM) 10K type strain sequencing project: providing services to taxonomists for standard genome sequencing and annotation.</title>
        <authorList>
            <consortium name="The Broad Institute Genomics Platform"/>
            <consortium name="The Broad Institute Genome Sequencing Center for Infectious Disease"/>
            <person name="Wu L."/>
            <person name="Ma J."/>
        </authorList>
    </citation>
    <scope>NUCLEOTIDE SEQUENCE [LARGE SCALE GENOMIC DNA]</scope>
    <source>
        <strain evidence="3">JCM 15478</strain>
    </source>
</reference>
<dbReference type="RefSeq" id="WP_344535231.1">
    <property type="nucleotide sequence ID" value="NZ_BAAAPE010000028.1"/>
</dbReference>
<accession>A0ABP5IM93</accession>
<dbReference type="InterPro" id="IPR011009">
    <property type="entry name" value="Kinase-like_dom_sf"/>
</dbReference>
<protein>
    <submittedName>
        <fullName evidence="2">Aminoglycoside phosphotransferase family protein</fullName>
    </submittedName>
</protein>
<gene>
    <name evidence="2" type="ORF">GCM10009801_77180</name>
</gene>
<dbReference type="Proteomes" id="UP001500016">
    <property type="component" value="Unassembled WGS sequence"/>
</dbReference>
<keyword evidence="3" id="KW-1185">Reference proteome</keyword>
<sequence>MTRALVPELYALAGGDPAHPDGAVLARRPDGVVVRHTGTVAKAHDPEADPAALGARLALAALPECAGILLPPSDGGRLVPLADSGRLASLWPYGTPVDPEAPEHAPWEAAGNLLARLHAVDADAAAHRLGTPLPPTRGPAKAARALARMRAAAPPPGPQARAAAAVERAWATLPPWCRDEAPPPRATTVCHGDFHLGQLVRHPSPQGPWHLIDVDDLGLGDPHWDLARPAAWYATGLLAPADWHRFLGAYAPAPDLWSRLDAPARALTVQTAALAVAKAVPAGRALDEAERACVDACARIAGLSVAPEVPAPRAP</sequence>
<comment type="caution">
    <text evidence="2">The sequence shown here is derived from an EMBL/GenBank/DDBJ whole genome shotgun (WGS) entry which is preliminary data.</text>
</comment>
<dbReference type="EMBL" id="BAAAPE010000028">
    <property type="protein sequence ID" value="GAA2102844.1"/>
    <property type="molecule type" value="Genomic_DNA"/>
</dbReference>
<evidence type="ECO:0000313" key="2">
    <source>
        <dbReference type="EMBL" id="GAA2102844.1"/>
    </source>
</evidence>
<name>A0ABP5IM93_9ACTN</name>
<dbReference type="Gene3D" id="3.90.1200.10">
    <property type="match status" value="1"/>
</dbReference>
<evidence type="ECO:0000259" key="1">
    <source>
        <dbReference type="Pfam" id="PF01636"/>
    </source>
</evidence>
<evidence type="ECO:0000313" key="3">
    <source>
        <dbReference type="Proteomes" id="UP001500016"/>
    </source>
</evidence>